<evidence type="ECO:0000259" key="6">
    <source>
        <dbReference type="Pfam" id="PF13664"/>
    </source>
</evidence>
<dbReference type="AlphaFoldDB" id="A0A975XUB4"/>
<comment type="subcellular location">
    <subcellularLocation>
        <location evidence="1">Membrane</location>
    </subcellularLocation>
</comment>
<evidence type="ECO:0000256" key="5">
    <source>
        <dbReference type="SAM" id="Phobius"/>
    </source>
</evidence>
<evidence type="ECO:0000256" key="1">
    <source>
        <dbReference type="ARBA" id="ARBA00004370"/>
    </source>
</evidence>
<dbReference type="Proteomes" id="UP000683428">
    <property type="component" value="Chromosome"/>
</dbReference>
<dbReference type="InterPro" id="IPR025423">
    <property type="entry name" value="TMEM205-like"/>
</dbReference>
<proteinExistence type="predicted"/>
<feature type="transmembrane region" description="Helical" evidence="5">
    <location>
        <begin position="131"/>
        <end position="152"/>
    </location>
</feature>
<evidence type="ECO:0000256" key="4">
    <source>
        <dbReference type="ARBA" id="ARBA00023136"/>
    </source>
</evidence>
<reference evidence="7" key="1">
    <citation type="submission" date="2020-11" db="EMBL/GenBank/DDBJ databases">
        <title>Azospira inquinata sp. nov.</title>
        <authorList>
            <person name="Moe W.M."/>
            <person name="Mikes M.C."/>
        </authorList>
    </citation>
    <scope>NUCLEOTIDE SEQUENCE</scope>
    <source>
        <strain evidence="7">Azo-3</strain>
    </source>
</reference>
<sequence>MSAMGPGSAWLNGLRRLLLTAWVGSLWGVGYVVAPTLFQIAPSRVLAGEIAGHCFWWVGVIGLVCGALLLPLALTAPPSRDRARGVALVLVLAVGSLLQLFYFQPHIAAIKAAIGPVDPALSPAAALFARWHGFSSVAYLLQSLAGALLVAWGEAPWRGR</sequence>
<keyword evidence="2 5" id="KW-0812">Transmembrane</keyword>
<dbReference type="RefSeq" id="WP_216128726.1">
    <property type="nucleotide sequence ID" value="NZ_CP064782.1"/>
</dbReference>
<feature type="transmembrane region" description="Helical" evidence="5">
    <location>
        <begin position="57"/>
        <end position="74"/>
    </location>
</feature>
<dbReference type="Pfam" id="PF13664">
    <property type="entry name" value="DUF4149"/>
    <property type="match status" value="1"/>
</dbReference>
<name>A0A975XUB4_9RHOO</name>
<evidence type="ECO:0000313" key="7">
    <source>
        <dbReference type="EMBL" id="QWT48585.1"/>
    </source>
</evidence>
<keyword evidence="8" id="KW-1185">Reference proteome</keyword>
<dbReference type="KEGG" id="aiq:Azoinq_12095"/>
<keyword evidence="4 5" id="KW-0472">Membrane</keyword>
<organism evidence="7 8">
    <name type="scientific">Azospira inquinata</name>
    <dbReference type="NCBI Taxonomy" id="2785627"/>
    <lineage>
        <taxon>Bacteria</taxon>
        <taxon>Pseudomonadati</taxon>
        <taxon>Pseudomonadota</taxon>
        <taxon>Betaproteobacteria</taxon>
        <taxon>Rhodocyclales</taxon>
        <taxon>Rhodocyclaceae</taxon>
        <taxon>Azospira</taxon>
    </lineage>
</organism>
<protein>
    <submittedName>
        <fullName evidence="7">DUF4149 domain-containing protein</fullName>
    </submittedName>
</protein>
<keyword evidence="3 5" id="KW-1133">Transmembrane helix</keyword>
<evidence type="ECO:0000256" key="3">
    <source>
        <dbReference type="ARBA" id="ARBA00022989"/>
    </source>
</evidence>
<feature type="domain" description="TMEM205-like" evidence="6">
    <location>
        <begin position="17"/>
        <end position="112"/>
    </location>
</feature>
<accession>A0A975XUB4</accession>
<gene>
    <name evidence="7" type="ORF">Azoinq_12095</name>
</gene>
<feature type="transmembrane region" description="Helical" evidence="5">
    <location>
        <begin position="86"/>
        <end position="103"/>
    </location>
</feature>
<dbReference type="GO" id="GO:0016020">
    <property type="term" value="C:membrane"/>
    <property type="evidence" value="ECO:0007669"/>
    <property type="project" value="UniProtKB-SubCell"/>
</dbReference>
<evidence type="ECO:0000256" key="2">
    <source>
        <dbReference type="ARBA" id="ARBA00022692"/>
    </source>
</evidence>
<dbReference type="EMBL" id="CP064782">
    <property type="protein sequence ID" value="QWT48585.1"/>
    <property type="molecule type" value="Genomic_DNA"/>
</dbReference>
<evidence type="ECO:0000313" key="8">
    <source>
        <dbReference type="Proteomes" id="UP000683428"/>
    </source>
</evidence>